<evidence type="ECO:0000313" key="2">
    <source>
        <dbReference type="EMBL" id="SKC12444.1"/>
    </source>
</evidence>
<dbReference type="Pfam" id="PF20254">
    <property type="entry name" value="DMFA2_C"/>
    <property type="match status" value="1"/>
</dbReference>
<keyword evidence="3" id="KW-1185">Reference proteome</keyword>
<feature type="domain" description="N,N-dimethylformamidase beta subunit-like C-terminal" evidence="1">
    <location>
        <begin position="241"/>
        <end position="664"/>
    </location>
</feature>
<dbReference type="EMBL" id="FUYM01000021">
    <property type="protein sequence ID" value="SKC12444.1"/>
    <property type="molecule type" value="Genomic_DNA"/>
</dbReference>
<dbReference type="Proteomes" id="UP000189818">
    <property type="component" value="Unassembled WGS sequence"/>
</dbReference>
<proteinExistence type="predicted"/>
<evidence type="ECO:0000259" key="1">
    <source>
        <dbReference type="Pfam" id="PF20254"/>
    </source>
</evidence>
<dbReference type="OrthoDB" id="505641at2"/>
<dbReference type="STRING" id="439228.SAMN06295920_1213"/>
<dbReference type="InterPro" id="IPR046540">
    <property type="entry name" value="DMFA2_C"/>
</dbReference>
<dbReference type="AlphaFoldDB" id="A0A1T5GVL1"/>
<reference evidence="3" key="1">
    <citation type="submission" date="2017-02" db="EMBL/GenBank/DDBJ databases">
        <authorList>
            <person name="Varghese N."/>
            <person name="Submissions S."/>
        </authorList>
    </citation>
    <scope>NUCLEOTIDE SEQUENCE [LARGE SCALE GENOMIC DNA]</scope>
    <source>
        <strain evidence="3">UM2</strain>
    </source>
</reference>
<gene>
    <name evidence="2" type="ORF">SAMN06295920_1213</name>
</gene>
<name>A0A1T5GVL1_9SPHN</name>
<evidence type="ECO:0000313" key="3">
    <source>
        <dbReference type="Proteomes" id="UP000189818"/>
    </source>
</evidence>
<protein>
    <submittedName>
        <fullName evidence="2">N,N-dimethylformamidase</fullName>
    </submittedName>
</protein>
<dbReference type="InterPro" id="IPR029062">
    <property type="entry name" value="Class_I_gatase-like"/>
</dbReference>
<organism evidence="2 3">
    <name type="scientific">Rhizorhabdus histidinilytica</name>
    <dbReference type="NCBI Taxonomy" id="439228"/>
    <lineage>
        <taxon>Bacteria</taxon>
        <taxon>Pseudomonadati</taxon>
        <taxon>Pseudomonadota</taxon>
        <taxon>Alphaproteobacteria</taxon>
        <taxon>Sphingomonadales</taxon>
        <taxon>Sphingomonadaceae</taxon>
        <taxon>Rhizorhabdus</taxon>
    </lineage>
</organism>
<accession>A0A1T5GVL1</accession>
<dbReference type="RefSeq" id="WP_079650983.1">
    <property type="nucleotide sequence ID" value="NZ_FUYM01000021.1"/>
</dbReference>
<dbReference type="SUPFAM" id="SSF52317">
    <property type="entry name" value="Class I glutamine amidotransferase-like"/>
    <property type="match status" value="1"/>
</dbReference>
<sequence length="691" mass="74588">MELPITGYAKKLNVAPGETVEFAVSTAAASFEARLVKLHRDPALFEPIASDVDGHYPGKVQPIRMGSHAVLARPASGWPMDLALSLHLCPTAESPERQGVLSSGPDHGLFVEAGLIVARGGGVELRSDIPLRPNHWYRVVLTPGSPTRLEVTPLDDREVGGVVETTEDFEPIRAEGFRLSGWWDGEATVGCLDGKIARPAIRSAAQGAIAEWDMSRHHETARVVDVAGGGNELRLVQHPRRAVTGPAWDGTAQEPRQQPSHYDAIAFHSDDLTDAGWATTLAWTVPATLASGVYALQVSTAEGSDHLPFLVTPGREQAKPRCAFLAPTFSYLAYGNERHWWHMPNVEARTGKPLEHSVTAAELWAAGHGMLSPYDRHRDGTGCTHASWLHPIVNFRAGYHHPYIGGPHQLSADLLILDWLDGIGEPVDVVTDHDLHVRGAEALRGYAVVMTGSHPEYVSAAVLDALDAFNRQGGSLVYFGGNGFYCAVSTYPDEPHVMELRRGHTGGAHWKSPPGEAHHASTGELGGKWKLRDRSAHRLFGVGTSSVTFDRGSPYVRTEASHDPAYAWVFDGVEDDVIDTESCVLGQPGGFEYDRMDPGLGTPADAVCLAVARFDPPVTEYLLDDGRWTGTLGENRADLVLIPGHGRRGDIFSVGSIAWTGCLLTDDGANKVATITRNVLRRFAGRGGADG</sequence>